<evidence type="ECO:0000313" key="1">
    <source>
        <dbReference type="EMBL" id="PTB46398.1"/>
    </source>
</evidence>
<feature type="non-terminal residue" evidence="1">
    <location>
        <position position="1"/>
    </location>
</feature>
<sequence>CYTMSNVEKRRAMERENMHGHEKWIVQSGTELAGSADRWVIQLRRSIRIFDDQMHS</sequence>
<proteinExistence type="predicted"/>
<dbReference type="AlphaFoldDB" id="A0A2T3ZNN3"/>
<gene>
    <name evidence="1" type="ORF">M441DRAFT_127064</name>
</gene>
<organism evidence="1 2">
    <name type="scientific">Trichoderma asperellum (strain ATCC 204424 / CBS 433.97 / NBRC 101777)</name>
    <dbReference type="NCBI Taxonomy" id="1042311"/>
    <lineage>
        <taxon>Eukaryota</taxon>
        <taxon>Fungi</taxon>
        <taxon>Dikarya</taxon>
        <taxon>Ascomycota</taxon>
        <taxon>Pezizomycotina</taxon>
        <taxon>Sordariomycetes</taxon>
        <taxon>Hypocreomycetidae</taxon>
        <taxon>Hypocreales</taxon>
        <taxon>Hypocreaceae</taxon>
        <taxon>Trichoderma</taxon>
    </lineage>
</organism>
<dbReference type="Proteomes" id="UP000240493">
    <property type="component" value="Unassembled WGS sequence"/>
</dbReference>
<dbReference type="EMBL" id="KZ679256">
    <property type="protein sequence ID" value="PTB46398.1"/>
    <property type="molecule type" value="Genomic_DNA"/>
</dbReference>
<keyword evidence="2" id="KW-1185">Reference proteome</keyword>
<reference evidence="1 2" key="1">
    <citation type="submission" date="2016-07" db="EMBL/GenBank/DDBJ databases">
        <title>Multiple horizontal gene transfer events from other fungi enriched the ability of initially mycotrophic Trichoderma (Ascomycota) to feed on dead plant biomass.</title>
        <authorList>
            <consortium name="DOE Joint Genome Institute"/>
            <person name="Aerts A."/>
            <person name="Atanasova L."/>
            <person name="Chenthamara K."/>
            <person name="Zhang J."/>
            <person name="Grujic M."/>
            <person name="Henrissat B."/>
            <person name="Kuo A."/>
            <person name="Salamov A."/>
            <person name="Lipzen A."/>
            <person name="Labutti K."/>
            <person name="Barry K."/>
            <person name="Miao Y."/>
            <person name="Rahimi M.J."/>
            <person name="Shen Q."/>
            <person name="Grigoriev I.V."/>
            <person name="Kubicek C.P."/>
            <person name="Druzhinina I.S."/>
        </authorList>
    </citation>
    <scope>NUCLEOTIDE SEQUENCE [LARGE SCALE GENOMIC DNA]</scope>
    <source>
        <strain evidence="1 2">CBS 433.97</strain>
    </source>
</reference>
<accession>A0A2T3ZNN3</accession>
<name>A0A2T3ZNN3_TRIA4</name>
<protein>
    <submittedName>
        <fullName evidence="1">Uncharacterized protein</fullName>
    </submittedName>
</protein>
<evidence type="ECO:0000313" key="2">
    <source>
        <dbReference type="Proteomes" id="UP000240493"/>
    </source>
</evidence>